<organism evidence="2 3">
    <name type="scientific">Truncatella angustata</name>
    <dbReference type="NCBI Taxonomy" id="152316"/>
    <lineage>
        <taxon>Eukaryota</taxon>
        <taxon>Fungi</taxon>
        <taxon>Dikarya</taxon>
        <taxon>Ascomycota</taxon>
        <taxon>Pezizomycotina</taxon>
        <taxon>Sordariomycetes</taxon>
        <taxon>Xylariomycetidae</taxon>
        <taxon>Amphisphaeriales</taxon>
        <taxon>Sporocadaceae</taxon>
        <taxon>Truncatella</taxon>
    </lineage>
</organism>
<evidence type="ECO:0000313" key="3">
    <source>
        <dbReference type="Proteomes" id="UP000758603"/>
    </source>
</evidence>
<dbReference type="AlphaFoldDB" id="A0A9P8RHW4"/>
<dbReference type="GeneID" id="70137213"/>
<reference evidence="2" key="1">
    <citation type="journal article" date="2021" name="Nat. Commun.">
        <title>Genetic determinants of endophytism in the Arabidopsis root mycobiome.</title>
        <authorList>
            <person name="Mesny F."/>
            <person name="Miyauchi S."/>
            <person name="Thiergart T."/>
            <person name="Pickel B."/>
            <person name="Atanasova L."/>
            <person name="Karlsson M."/>
            <person name="Huettel B."/>
            <person name="Barry K.W."/>
            <person name="Haridas S."/>
            <person name="Chen C."/>
            <person name="Bauer D."/>
            <person name="Andreopoulos W."/>
            <person name="Pangilinan J."/>
            <person name="LaButti K."/>
            <person name="Riley R."/>
            <person name="Lipzen A."/>
            <person name="Clum A."/>
            <person name="Drula E."/>
            <person name="Henrissat B."/>
            <person name="Kohler A."/>
            <person name="Grigoriev I.V."/>
            <person name="Martin F.M."/>
            <person name="Hacquard S."/>
        </authorList>
    </citation>
    <scope>NUCLEOTIDE SEQUENCE</scope>
    <source>
        <strain evidence="2">MPI-SDFR-AT-0073</strain>
    </source>
</reference>
<comment type="caution">
    <text evidence="2">The sequence shown here is derived from an EMBL/GenBank/DDBJ whole genome shotgun (WGS) entry which is preliminary data.</text>
</comment>
<dbReference type="EMBL" id="JAGPXC010000010">
    <property type="protein sequence ID" value="KAH6646323.1"/>
    <property type="molecule type" value="Genomic_DNA"/>
</dbReference>
<sequence>MVQNQKCETSVNGGKPVVDASSFLPLCCLVKSVRVVFAANDISTKSKCGKKFSTALQTAQNAWTEAAADWSSTYHDYKIIHGNLLSAAPLRTRGEAVTDEEPMLTSDERRQVRELLRRLGSPKASDSPAPGSAEIVDEEMGSAEDTGLEGTRDEVVTCSQ</sequence>
<evidence type="ECO:0000256" key="1">
    <source>
        <dbReference type="SAM" id="MobiDB-lite"/>
    </source>
</evidence>
<dbReference type="RefSeq" id="XP_045952837.1">
    <property type="nucleotide sequence ID" value="XM_046108322.1"/>
</dbReference>
<keyword evidence="3" id="KW-1185">Reference proteome</keyword>
<feature type="region of interest" description="Disordered" evidence="1">
    <location>
        <begin position="118"/>
        <end position="160"/>
    </location>
</feature>
<name>A0A9P8RHW4_9PEZI</name>
<dbReference type="Proteomes" id="UP000758603">
    <property type="component" value="Unassembled WGS sequence"/>
</dbReference>
<evidence type="ECO:0000313" key="2">
    <source>
        <dbReference type="EMBL" id="KAH6646323.1"/>
    </source>
</evidence>
<gene>
    <name evidence="2" type="ORF">BKA67DRAFT_664166</name>
</gene>
<protein>
    <submittedName>
        <fullName evidence="2">Uncharacterized protein</fullName>
    </submittedName>
</protein>
<proteinExistence type="predicted"/>
<accession>A0A9P8RHW4</accession>
<feature type="compositionally biased region" description="Basic and acidic residues" evidence="1">
    <location>
        <begin position="150"/>
        <end position="160"/>
    </location>
</feature>